<proteinExistence type="predicted"/>
<gene>
    <name evidence="1" type="ORF">L6164_019194</name>
</gene>
<protein>
    <submittedName>
        <fullName evidence="1">Uncharacterized protein</fullName>
    </submittedName>
</protein>
<dbReference type="EMBL" id="CM039432">
    <property type="protein sequence ID" value="KAI4334511.1"/>
    <property type="molecule type" value="Genomic_DNA"/>
</dbReference>
<accession>A0ACB9NEV3</accession>
<sequence length="447" mass="48876">MAKTLISSPSFIRAPLPSIFRHGHRRLVSTRIKFSFHEIPPIHSVNFSFDFNEVATRAEGLLYTLADAAVAADSGAGAAATSSTDVAAQKNGGWFGFISDSMEFVLKVLKGGLDALHVPYSYGFAIILLTVIVKLATLPLTKQQVESTLAMQNLQPKIKAIQERYAGNQERIQLETSRLYRQAGVNPLAGCFPTLATIPVWIGLYQALSNVANEGLLTEGFIWIPSLGGPTTIAARQSGSGISWLFPFVDGHPPLGWQDTAAYLVLPILLVVSQYISMEIMKPPETNDPAQKNSLLVFKFLPLMIGYFSLSVPSGLTIYWFTNNVLSTAQQVWLRKLGGAKPVVNENASGIITAGRAKRSASQPAKAGERFRRIKDEERKMKSNKALPAEEVQSLTSALDSDDGSDDETDDKGAEVPEEAYASTDKKEVPNYSQTRRSKRSKRKRAV</sequence>
<evidence type="ECO:0000313" key="2">
    <source>
        <dbReference type="Proteomes" id="UP000828941"/>
    </source>
</evidence>
<keyword evidence="2" id="KW-1185">Reference proteome</keyword>
<name>A0ACB9NEV3_BAUVA</name>
<reference evidence="1 2" key="1">
    <citation type="journal article" date="2022" name="DNA Res.">
        <title>Chromosomal-level genome assembly of the orchid tree Bauhinia variegata (Leguminosae; Cercidoideae) supports the allotetraploid origin hypothesis of Bauhinia.</title>
        <authorList>
            <person name="Zhong Y."/>
            <person name="Chen Y."/>
            <person name="Zheng D."/>
            <person name="Pang J."/>
            <person name="Liu Y."/>
            <person name="Luo S."/>
            <person name="Meng S."/>
            <person name="Qian L."/>
            <person name="Wei D."/>
            <person name="Dai S."/>
            <person name="Zhou R."/>
        </authorList>
    </citation>
    <scope>NUCLEOTIDE SEQUENCE [LARGE SCALE GENOMIC DNA]</scope>
    <source>
        <strain evidence="1">BV-YZ2020</strain>
    </source>
</reference>
<organism evidence="1 2">
    <name type="scientific">Bauhinia variegata</name>
    <name type="common">Purple orchid tree</name>
    <name type="synonym">Phanera variegata</name>
    <dbReference type="NCBI Taxonomy" id="167791"/>
    <lineage>
        <taxon>Eukaryota</taxon>
        <taxon>Viridiplantae</taxon>
        <taxon>Streptophyta</taxon>
        <taxon>Embryophyta</taxon>
        <taxon>Tracheophyta</taxon>
        <taxon>Spermatophyta</taxon>
        <taxon>Magnoliopsida</taxon>
        <taxon>eudicotyledons</taxon>
        <taxon>Gunneridae</taxon>
        <taxon>Pentapetalae</taxon>
        <taxon>rosids</taxon>
        <taxon>fabids</taxon>
        <taxon>Fabales</taxon>
        <taxon>Fabaceae</taxon>
        <taxon>Cercidoideae</taxon>
        <taxon>Cercideae</taxon>
        <taxon>Bauhiniinae</taxon>
        <taxon>Bauhinia</taxon>
    </lineage>
</organism>
<comment type="caution">
    <text evidence="1">The sequence shown here is derived from an EMBL/GenBank/DDBJ whole genome shotgun (WGS) entry which is preliminary data.</text>
</comment>
<dbReference type="Proteomes" id="UP000828941">
    <property type="component" value="Chromosome 7"/>
</dbReference>
<evidence type="ECO:0000313" key="1">
    <source>
        <dbReference type="EMBL" id="KAI4334511.1"/>
    </source>
</evidence>